<dbReference type="EMBL" id="JBEVCJ010000003">
    <property type="protein sequence ID" value="MET1254258.1"/>
    <property type="molecule type" value="Genomic_DNA"/>
</dbReference>
<proteinExistence type="predicted"/>
<dbReference type="SUPFAM" id="SSF117916">
    <property type="entry name" value="Fe-S cluster assembly (FSCA) domain-like"/>
    <property type="match status" value="1"/>
</dbReference>
<dbReference type="Proteomes" id="UP001548189">
    <property type="component" value="Unassembled WGS sequence"/>
</dbReference>
<dbReference type="InterPro" id="IPR034904">
    <property type="entry name" value="FSCA_dom_sf"/>
</dbReference>
<name>A0ABV2BR83_9GAMM</name>
<gene>
    <name evidence="1" type="primary">paaD</name>
    <name evidence="1" type="ORF">ABVT43_03860</name>
</gene>
<comment type="caution">
    <text evidence="1">The sequence shown here is derived from an EMBL/GenBank/DDBJ whole genome shotgun (WGS) entry which is preliminary data.</text>
</comment>
<protein>
    <submittedName>
        <fullName evidence="1">1,2-phenylacetyl-CoA epoxidase subunit PaaD</fullName>
    </submittedName>
</protein>
<organism evidence="1 2">
    <name type="scientific">Aliikangiella maris</name>
    <dbReference type="NCBI Taxonomy" id="3162458"/>
    <lineage>
        <taxon>Bacteria</taxon>
        <taxon>Pseudomonadati</taxon>
        <taxon>Pseudomonadota</taxon>
        <taxon>Gammaproteobacteria</taxon>
        <taxon>Oceanospirillales</taxon>
        <taxon>Pleioneaceae</taxon>
        <taxon>Aliikangiella</taxon>
    </lineage>
</organism>
<evidence type="ECO:0000313" key="2">
    <source>
        <dbReference type="Proteomes" id="UP001548189"/>
    </source>
</evidence>
<dbReference type="InterPro" id="IPR052339">
    <property type="entry name" value="Fe-S_Maturation_MIP18"/>
</dbReference>
<evidence type="ECO:0000313" key="1">
    <source>
        <dbReference type="EMBL" id="MET1254258.1"/>
    </source>
</evidence>
<accession>A0ABV2BR83</accession>
<dbReference type="InterPro" id="IPR056572">
    <property type="entry name" value="Zn_ribbon_PaaD"/>
</dbReference>
<sequence>MANISSKVIPTLAPIFAQRLQHRRNSTYPEIWTLLDEVYDPELPGLTIWDLGVLQDVKKIEDCWHISITPTYSGCPAVEAMSDDIAAQLGNAGYSPVKVDVVLAPAWTTDMMSPQGRAHLKHIQIAPPDKQDKVECPRCDSSQTMLVSQFGSTACKALYQCHSCHEYFDYFKHF</sequence>
<dbReference type="InterPro" id="IPR002744">
    <property type="entry name" value="MIP18-like"/>
</dbReference>
<dbReference type="NCBIfam" id="TIGR02159">
    <property type="entry name" value="PA_CoA_Oxy4"/>
    <property type="match status" value="1"/>
</dbReference>
<dbReference type="InterPro" id="IPR011883">
    <property type="entry name" value="PaaD-like"/>
</dbReference>
<dbReference type="Pfam" id="PF23451">
    <property type="entry name" value="Zn_ribbon_PaaD"/>
    <property type="match status" value="1"/>
</dbReference>
<keyword evidence="2" id="KW-1185">Reference proteome</keyword>
<dbReference type="Pfam" id="PF01883">
    <property type="entry name" value="FeS_assembly_P"/>
    <property type="match status" value="1"/>
</dbReference>
<dbReference type="PANTHER" id="PTHR42831:SF3">
    <property type="entry name" value="1,2-PHENYLACETYL-COA EPOXIDASE, SUBUNIT D-RELATED"/>
    <property type="match status" value="1"/>
</dbReference>
<dbReference type="Gene3D" id="3.30.300.130">
    <property type="entry name" value="Fe-S cluster assembly (FSCA)"/>
    <property type="match status" value="1"/>
</dbReference>
<dbReference type="PANTHER" id="PTHR42831">
    <property type="entry name" value="FE-S PROTEIN MATURATION AUXILIARY FACTOR YITW"/>
    <property type="match status" value="1"/>
</dbReference>
<reference evidence="1 2" key="1">
    <citation type="submission" date="2024-06" db="EMBL/GenBank/DDBJ databases">
        <authorList>
            <person name="Li F."/>
        </authorList>
    </citation>
    <scope>NUCLEOTIDE SEQUENCE [LARGE SCALE GENOMIC DNA]</scope>
    <source>
        <strain evidence="1 2">GXAS 311</strain>
    </source>
</reference>